<evidence type="ECO:0000313" key="20">
    <source>
        <dbReference type="EMBL" id="VVC34788.1"/>
    </source>
</evidence>
<dbReference type="OrthoDB" id="416741at2759"/>
<reference evidence="20 21" key="1">
    <citation type="submission" date="2019-08" db="EMBL/GenBank/DDBJ databases">
        <authorList>
            <person name="Alioto T."/>
            <person name="Alioto T."/>
            <person name="Gomez Garrido J."/>
        </authorList>
    </citation>
    <scope>NUCLEOTIDE SEQUENCE [LARGE SCALE GENOMIC DNA]</scope>
</reference>
<dbReference type="InterPro" id="IPR027417">
    <property type="entry name" value="P-loop_NTPase"/>
</dbReference>
<gene>
    <name evidence="20" type="ORF">CINCED_3A023181</name>
</gene>
<dbReference type="InterPro" id="IPR000999">
    <property type="entry name" value="RNase_III_dom"/>
</dbReference>
<dbReference type="GO" id="GO:0004386">
    <property type="term" value="F:helicase activity"/>
    <property type="evidence" value="ECO:0007669"/>
    <property type="project" value="UniProtKB-KW"/>
</dbReference>
<comment type="cofactor">
    <cofactor evidence="2">
        <name>Mg(2+)</name>
        <dbReference type="ChEBI" id="CHEBI:18420"/>
    </cofactor>
</comment>
<comment type="cofactor">
    <cofactor evidence="1">
        <name>Mn(2+)</name>
        <dbReference type="ChEBI" id="CHEBI:29035"/>
    </cofactor>
</comment>
<dbReference type="InterPro" id="IPR003100">
    <property type="entry name" value="PAZ_dom"/>
</dbReference>
<dbReference type="Proteomes" id="UP000325440">
    <property type="component" value="Unassembled WGS sequence"/>
</dbReference>
<dbReference type="Pfam" id="PF20931">
    <property type="entry name" value="Dicer_platform"/>
    <property type="match status" value="1"/>
</dbReference>
<dbReference type="Gene3D" id="1.10.1520.10">
    <property type="entry name" value="Ribonuclease III domain"/>
    <property type="match status" value="1"/>
</dbReference>
<feature type="domain" description="RNase III" evidence="17">
    <location>
        <begin position="1072"/>
        <end position="1234"/>
    </location>
</feature>
<dbReference type="GO" id="GO:0005737">
    <property type="term" value="C:cytoplasm"/>
    <property type="evidence" value="ECO:0007669"/>
    <property type="project" value="TreeGrafter"/>
</dbReference>
<keyword evidence="10" id="KW-0067">ATP-binding</keyword>
<keyword evidence="6" id="KW-0547">Nucleotide-binding</keyword>
<evidence type="ECO:0000259" key="17">
    <source>
        <dbReference type="PROSITE" id="PS50142"/>
    </source>
</evidence>
<dbReference type="FunFam" id="1.10.1520.10:FF:000004">
    <property type="entry name" value="Endoribonuclease dicer-like 1"/>
    <property type="match status" value="1"/>
</dbReference>
<dbReference type="GO" id="GO:0031054">
    <property type="term" value="P:pre-miRNA processing"/>
    <property type="evidence" value="ECO:0007669"/>
    <property type="project" value="TreeGrafter"/>
</dbReference>
<dbReference type="Gene3D" id="3.30.160.20">
    <property type="match status" value="1"/>
</dbReference>
<comment type="similarity">
    <text evidence="15">Belongs to the helicase family. Dicer subfamily.</text>
</comment>
<dbReference type="GO" id="GO:0030422">
    <property type="term" value="P:siRNA processing"/>
    <property type="evidence" value="ECO:0007669"/>
    <property type="project" value="TreeGrafter"/>
</dbReference>
<keyword evidence="3" id="KW-0540">Nuclease</keyword>
<dbReference type="PROSITE" id="PS50821">
    <property type="entry name" value="PAZ"/>
    <property type="match status" value="1"/>
</dbReference>
<evidence type="ECO:0000256" key="6">
    <source>
        <dbReference type="ARBA" id="ARBA00022741"/>
    </source>
</evidence>
<keyword evidence="11" id="KW-0460">Magnesium</keyword>
<evidence type="ECO:0000256" key="16">
    <source>
        <dbReference type="PROSITE-ProRule" id="PRU00657"/>
    </source>
</evidence>
<proteinExistence type="inferred from homology"/>
<evidence type="ECO:0000256" key="14">
    <source>
        <dbReference type="ARBA" id="ARBA00023211"/>
    </source>
</evidence>
<keyword evidence="14" id="KW-0464">Manganese</keyword>
<keyword evidence="5" id="KW-0677">Repeat</keyword>
<evidence type="ECO:0000256" key="12">
    <source>
        <dbReference type="ARBA" id="ARBA00022884"/>
    </source>
</evidence>
<dbReference type="GO" id="GO:0005524">
    <property type="term" value="F:ATP binding"/>
    <property type="evidence" value="ECO:0007669"/>
    <property type="project" value="UniProtKB-KW"/>
</dbReference>
<dbReference type="Pfam" id="PF02170">
    <property type="entry name" value="PAZ"/>
    <property type="match status" value="1"/>
</dbReference>
<dbReference type="PANTHER" id="PTHR14950">
    <property type="entry name" value="DICER-RELATED"/>
    <property type="match status" value="1"/>
</dbReference>
<dbReference type="Gene3D" id="3.30.160.380">
    <property type="entry name" value="Dicer dimerisation domain"/>
    <property type="match status" value="1"/>
</dbReference>
<keyword evidence="7" id="KW-0255">Endonuclease</keyword>
<dbReference type="SMART" id="SM00949">
    <property type="entry name" value="PAZ"/>
    <property type="match status" value="1"/>
</dbReference>
<dbReference type="InterPro" id="IPR005034">
    <property type="entry name" value="Dicer_dimerisation"/>
</dbReference>
<dbReference type="GO" id="GO:0005634">
    <property type="term" value="C:nucleus"/>
    <property type="evidence" value="ECO:0007669"/>
    <property type="project" value="TreeGrafter"/>
</dbReference>
<evidence type="ECO:0000256" key="8">
    <source>
        <dbReference type="ARBA" id="ARBA00022801"/>
    </source>
</evidence>
<organism evidence="20 21">
    <name type="scientific">Cinara cedri</name>
    <dbReference type="NCBI Taxonomy" id="506608"/>
    <lineage>
        <taxon>Eukaryota</taxon>
        <taxon>Metazoa</taxon>
        <taxon>Ecdysozoa</taxon>
        <taxon>Arthropoda</taxon>
        <taxon>Hexapoda</taxon>
        <taxon>Insecta</taxon>
        <taxon>Pterygota</taxon>
        <taxon>Neoptera</taxon>
        <taxon>Paraneoptera</taxon>
        <taxon>Hemiptera</taxon>
        <taxon>Sternorrhyncha</taxon>
        <taxon>Aphidomorpha</taxon>
        <taxon>Aphidoidea</taxon>
        <taxon>Aphididae</taxon>
        <taxon>Lachninae</taxon>
        <taxon>Cinara</taxon>
    </lineage>
</organism>
<evidence type="ECO:0000256" key="4">
    <source>
        <dbReference type="ARBA" id="ARBA00022723"/>
    </source>
</evidence>
<dbReference type="SMART" id="SM00535">
    <property type="entry name" value="RIBOc"/>
    <property type="match status" value="1"/>
</dbReference>
<keyword evidence="13" id="KW-0943">RNA-mediated gene silencing</keyword>
<dbReference type="Pfam" id="PF03368">
    <property type="entry name" value="Dicer_dimer"/>
    <property type="match status" value="1"/>
</dbReference>
<dbReference type="InterPro" id="IPR036389">
    <property type="entry name" value="RNase_III_sf"/>
</dbReference>
<dbReference type="GO" id="GO:0003723">
    <property type="term" value="F:RNA binding"/>
    <property type="evidence" value="ECO:0007669"/>
    <property type="project" value="UniProtKB-UniRule"/>
</dbReference>
<evidence type="ECO:0000256" key="1">
    <source>
        <dbReference type="ARBA" id="ARBA00001936"/>
    </source>
</evidence>
<keyword evidence="8 20" id="KW-0378">Hydrolase</keyword>
<accession>A0A5E4MTS0</accession>
<dbReference type="PROSITE" id="PS51327">
    <property type="entry name" value="DICER_DSRBF"/>
    <property type="match status" value="1"/>
</dbReference>
<dbReference type="SUPFAM" id="SSF69065">
    <property type="entry name" value="RNase III domain-like"/>
    <property type="match status" value="1"/>
</dbReference>
<evidence type="ECO:0000259" key="19">
    <source>
        <dbReference type="PROSITE" id="PS51327"/>
    </source>
</evidence>
<evidence type="ECO:0000259" key="18">
    <source>
        <dbReference type="PROSITE" id="PS50821"/>
    </source>
</evidence>
<keyword evidence="9 20" id="KW-0347">Helicase</keyword>
<dbReference type="Pfam" id="PF00271">
    <property type="entry name" value="Helicase_C"/>
    <property type="match status" value="1"/>
</dbReference>
<evidence type="ECO:0000256" key="3">
    <source>
        <dbReference type="ARBA" id="ARBA00022722"/>
    </source>
</evidence>
<dbReference type="GO" id="GO:0004525">
    <property type="term" value="F:ribonuclease III activity"/>
    <property type="evidence" value="ECO:0007669"/>
    <property type="project" value="InterPro"/>
</dbReference>
<dbReference type="SUPFAM" id="SSF101690">
    <property type="entry name" value="PAZ domain"/>
    <property type="match status" value="1"/>
</dbReference>
<keyword evidence="21" id="KW-1185">Reference proteome</keyword>
<dbReference type="EMBL" id="CABPRJ010001015">
    <property type="protein sequence ID" value="VVC34788.1"/>
    <property type="molecule type" value="Genomic_DNA"/>
</dbReference>
<dbReference type="SUPFAM" id="SSF52540">
    <property type="entry name" value="P-loop containing nucleoside triphosphate hydrolases"/>
    <property type="match status" value="1"/>
</dbReference>
<keyword evidence="12 16" id="KW-0694">RNA-binding</keyword>
<dbReference type="GO" id="GO:0004530">
    <property type="term" value="F:deoxyribonuclease I activity"/>
    <property type="evidence" value="ECO:0007669"/>
    <property type="project" value="TreeGrafter"/>
</dbReference>
<protein>
    <submittedName>
        <fullName evidence="20">Helicase, C-terminal,P-loop containing nucleoside triphosphate hydrolase,Ribonuclease III</fullName>
    </submittedName>
</protein>
<evidence type="ECO:0000256" key="7">
    <source>
        <dbReference type="ARBA" id="ARBA00022759"/>
    </source>
</evidence>
<dbReference type="PANTHER" id="PTHR14950:SF37">
    <property type="entry name" value="ENDORIBONUCLEASE DICER"/>
    <property type="match status" value="1"/>
</dbReference>
<evidence type="ECO:0000256" key="9">
    <source>
        <dbReference type="ARBA" id="ARBA00022806"/>
    </source>
</evidence>
<evidence type="ECO:0000256" key="2">
    <source>
        <dbReference type="ARBA" id="ARBA00001946"/>
    </source>
</evidence>
<dbReference type="Pfam" id="PF00636">
    <property type="entry name" value="Ribonuclease_3"/>
    <property type="match status" value="1"/>
</dbReference>
<dbReference type="GO" id="GO:0046872">
    <property type="term" value="F:metal ion binding"/>
    <property type="evidence" value="ECO:0007669"/>
    <property type="project" value="UniProtKB-KW"/>
</dbReference>
<evidence type="ECO:0000256" key="13">
    <source>
        <dbReference type="ARBA" id="ARBA00023158"/>
    </source>
</evidence>
<dbReference type="InterPro" id="IPR001650">
    <property type="entry name" value="Helicase_C-like"/>
</dbReference>
<name>A0A5E4MTS0_9HEMI</name>
<keyword evidence="4" id="KW-0479">Metal-binding</keyword>
<evidence type="ECO:0000256" key="5">
    <source>
        <dbReference type="ARBA" id="ARBA00022737"/>
    </source>
</evidence>
<dbReference type="InterPro" id="IPR038248">
    <property type="entry name" value="Dicer_dimer_sf"/>
</dbReference>
<dbReference type="InterPro" id="IPR036085">
    <property type="entry name" value="PAZ_dom_sf"/>
</dbReference>
<dbReference type="GO" id="GO:0006309">
    <property type="term" value="P:apoptotic DNA fragmentation"/>
    <property type="evidence" value="ECO:0007669"/>
    <property type="project" value="TreeGrafter"/>
</dbReference>
<feature type="domain" description="PAZ" evidence="18">
    <location>
        <begin position="597"/>
        <end position="692"/>
    </location>
</feature>
<evidence type="ECO:0000256" key="10">
    <source>
        <dbReference type="ARBA" id="ARBA00022840"/>
    </source>
</evidence>
<dbReference type="Gene3D" id="2.170.260.10">
    <property type="entry name" value="paz domain"/>
    <property type="match status" value="1"/>
</dbReference>
<dbReference type="CDD" id="cd00593">
    <property type="entry name" value="RIBOc"/>
    <property type="match status" value="1"/>
</dbReference>
<sequence length="1335" mass="155598">MVINNINSFSAYQKEFIRFYDKFIPDANLSCIINCITKHNNEFKLFWKLQMEQATQENINLESYFLDIRNEIFDGGAYTAFILSWIYTMEIEKHKVMFSNNTNILFLLHLVLSEINLIRKSLFTSMQENSTKNKWNGVCNNISPKLKKLLEILLNMNHTDICLVLVNHQTTAQILYHYITDYNKENGNTNIICNYTSGARDLYNLSHNEVIFKNMHDNDILKNFNERRINVLITSDLLEHEINIHCNYVIRYDTPNNFQTYMLSKYIARSNGSELMILTLDQSDFDQKLTEYIKMEQEIDEILVFNKIKDDNHEENINEFFMTTKLKLTHKNAIDIIERYCNSLSETHLTEITPMWHKKCKNNLIKYELTLPCNNIIKCPIEGSFYRDQNNAKNSSAFNACIMLYRAGDIDDYFSLVEKYYFTSQYWFPCMSEDECQLSVYGYNLNKSTKQKVAIAKPSYLNGAYPQVGNTSYLHIIHCISKNSKLMDSSYEPIDKLLKSNKEFGILTSNKLPLVANFPLFTQFGEICVHIKVNVKIIDLNDIDLKRLDVFHSKVFLDVLGIRDFIARDYRNEENSYLIVPIYCTDDTYNVDWSVVDIDTFVETNAPTMKQRESNSFKEYINTSVIVSPWYRSVSPIEKYLVTEVVSDVTPESIFPTPELVTYESYYAEKYNITIVNKNQPLINVKPLNVSTINYLVPKSVSKRQKKKFKEMLIPELCIWHKFPSVYWLKALMLPTVLYRLESLLTTLDLIMTIESKCNINVPFVPYEPICNFDVVKMDQFCSFNEPKTKEIILPICKTLKYIENSYEDLIYKCSSNNWCIDTDRQKTATILDVMNYHKFINNLHDYDCNINNRTIEIDTNDILKHVIGGISVLNLTDSEVPVLHPISKQFSDLNVGPTQSDMLKVNDYQPQDWIPPCFGIPQQLVALIEKYDLQPNVLHEVKLTKDVKYSGIIGSEDWINIETDLLKKKNVIDNATNFEIDDVKNSGFKSVEQSQSYLFINKQLIEKKIIAHCIESLVGTYVKCSGVEVGFKLLCGLGIIPNKFIDSYKPKQKMSIDQFNNLNFSTILPGYEILEDRINYSFKHKDLLLEALTHTSYQYKYPINKYFDSYERLGFIGEAILDFLIMTYITENYKEKSPEEITDIRSSLVNNTTYAALSIRIGLHRFFLYASEKLSKEIDKFYDYQNRNDHKIGQRIVYLVEERDCYELEYMDVPCALADMFKSFIAAIYLDSNRDLNFAWSMIWKLFGYEIDQFCIKVPKNPIRILQETKLNPTFRRSPDSVNEVCKGTGIMMQLNININNKIIIVHGFGLNKYKAKIAAAKIALKELKNSLNN</sequence>
<evidence type="ECO:0000256" key="15">
    <source>
        <dbReference type="ARBA" id="ARBA00035116"/>
    </source>
</evidence>
<evidence type="ECO:0000313" key="21">
    <source>
        <dbReference type="Proteomes" id="UP000325440"/>
    </source>
</evidence>
<dbReference type="Gene3D" id="3.40.50.300">
    <property type="entry name" value="P-loop containing nucleotide triphosphate hydrolases"/>
    <property type="match status" value="1"/>
</dbReference>
<dbReference type="InterPro" id="IPR048512">
    <property type="entry name" value="Dicer_platform"/>
</dbReference>
<evidence type="ECO:0000256" key="11">
    <source>
        <dbReference type="ARBA" id="ARBA00022842"/>
    </source>
</evidence>
<feature type="domain" description="Dicer dsRNA-binding fold" evidence="19">
    <location>
        <begin position="333"/>
        <end position="424"/>
    </location>
</feature>
<dbReference type="PROSITE" id="PS50142">
    <property type="entry name" value="RNASE_3_2"/>
    <property type="match status" value="1"/>
</dbReference>